<protein>
    <submittedName>
        <fullName evidence="8">Kinase-like domain-containing protein</fullName>
    </submittedName>
</protein>
<dbReference type="SUPFAM" id="SSF49879">
    <property type="entry name" value="SMAD/FHA domain"/>
    <property type="match status" value="1"/>
</dbReference>
<reference evidence="8" key="1">
    <citation type="submission" date="2023-03" db="EMBL/GenBank/DDBJ databases">
        <title>Massive genome expansion in bonnet fungi (Mycena s.s.) driven by repeated elements and novel gene families across ecological guilds.</title>
        <authorList>
            <consortium name="Lawrence Berkeley National Laboratory"/>
            <person name="Harder C.B."/>
            <person name="Miyauchi S."/>
            <person name="Viragh M."/>
            <person name="Kuo A."/>
            <person name="Thoen E."/>
            <person name="Andreopoulos B."/>
            <person name="Lu D."/>
            <person name="Skrede I."/>
            <person name="Drula E."/>
            <person name="Henrissat B."/>
            <person name="Morin E."/>
            <person name="Kohler A."/>
            <person name="Barry K."/>
            <person name="LaButti K."/>
            <person name="Morin E."/>
            <person name="Salamov A."/>
            <person name="Lipzen A."/>
            <person name="Mereny Z."/>
            <person name="Hegedus B."/>
            <person name="Baldrian P."/>
            <person name="Stursova M."/>
            <person name="Weitz H."/>
            <person name="Taylor A."/>
            <person name="Grigoriev I.V."/>
            <person name="Nagy L.G."/>
            <person name="Martin F."/>
            <person name="Kauserud H."/>
        </authorList>
    </citation>
    <scope>NUCLEOTIDE SEQUENCE</scope>
    <source>
        <strain evidence="8">CBHHK173m</strain>
    </source>
</reference>
<evidence type="ECO:0000256" key="5">
    <source>
        <dbReference type="SAM" id="MobiDB-lite"/>
    </source>
</evidence>
<evidence type="ECO:0000259" key="6">
    <source>
        <dbReference type="PROSITE" id="PS50006"/>
    </source>
</evidence>
<dbReference type="PROSITE" id="PS50011">
    <property type="entry name" value="PROTEIN_KINASE_DOM"/>
    <property type="match status" value="1"/>
</dbReference>
<dbReference type="InterPro" id="IPR000719">
    <property type="entry name" value="Prot_kinase_dom"/>
</dbReference>
<dbReference type="Pfam" id="PF00069">
    <property type="entry name" value="Pkinase"/>
    <property type="match status" value="1"/>
</dbReference>
<feature type="compositionally biased region" description="Polar residues" evidence="5">
    <location>
        <begin position="464"/>
        <end position="473"/>
    </location>
</feature>
<dbReference type="Proteomes" id="UP001222325">
    <property type="component" value="Unassembled WGS sequence"/>
</dbReference>
<name>A0AAD6XW66_9AGAR</name>
<dbReference type="GO" id="GO:0005737">
    <property type="term" value="C:cytoplasm"/>
    <property type="evidence" value="ECO:0007669"/>
    <property type="project" value="TreeGrafter"/>
</dbReference>
<keyword evidence="2 4" id="KW-0547">Nucleotide-binding</keyword>
<evidence type="ECO:0000313" key="9">
    <source>
        <dbReference type="Proteomes" id="UP001222325"/>
    </source>
</evidence>
<proteinExistence type="inferred from homology"/>
<keyword evidence="8" id="KW-0808">Transferase</keyword>
<dbReference type="FunFam" id="3.30.200.20:FF:000042">
    <property type="entry name" value="Aurora kinase A"/>
    <property type="match status" value="1"/>
</dbReference>
<dbReference type="InterPro" id="IPR000253">
    <property type="entry name" value="FHA_dom"/>
</dbReference>
<organism evidence="8 9">
    <name type="scientific">Mycena belliarum</name>
    <dbReference type="NCBI Taxonomy" id="1033014"/>
    <lineage>
        <taxon>Eukaryota</taxon>
        <taxon>Fungi</taxon>
        <taxon>Dikarya</taxon>
        <taxon>Basidiomycota</taxon>
        <taxon>Agaricomycotina</taxon>
        <taxon>Agaricomycetes</taxon>
        <taxon>Agaricomycetidae</taxon>
        <taxon>Agaricales</taxon>
        <taxon>Marasmiineae</taxon>
        <taxon>Mycenaceae</taxon>
        <taxon>Mycena</taxon>
    </lineage>
</organism>
<dbReference type="PANTHER" id="PTHR24348:SF68">
    <property type="entry name" value="SERINE_THREONINE-PROTEIN KINASE ATG1C"/>
    <property type="match status" value="1"/>
</dbReference>
<dbReference type="Gene3D" id="1.10.510.10">
    <property type="entry name" value="Transferase(Phosphotransferase) domain 1"/>
    <property type="match status" value="1"/>
</dbReference>
<comment type="similarity">
    <text evidence="1">Belongs to the protein kinase superfamily. CAMK Ser/Thr protein kinase family. CHEK2 subfamily.</text>
</comment>
<dbReference type="PROSITE" id="PS00108">
    <property type="entry name" value="PROTEIN_KINASE_ST"/>
    <property type="match status" value="1"/>
</dbReference>
<dbReference type="GO" id="GO:0010506">
    <property type="term" value="P:regulation of autophagy"/>
    <property type="evidence" value="ECO:0007669"/>
    <property type="project" value="InterPro"/>
</dbReference>
<feature type="domain" description="Protein kinase" evidence="7">
    <location>
        <begin position="172"/>
        <end position="441"/>
    </location>
</feature>
<dbReference type="InterPro" id="IPR008984">
    <property type="entry name" value="SMAD_FHA_dom_sf"/>
</dbReference>
<dbReference type="PROSITE" id="PS50006">
    <property type="entry name" value="FHA_DOMAIN"/>
    <property type="match status" value="1"/>
</dbReference>
<dbReference type="GO" id="GO:0005524">
    <property type="term" value="F:ATP binding"/>
    <property type="evidence" value="ECO:0007669"/>
    <property type="project" value="UniProtKB-UniRule"/>
</dbReference>
<evidence type="ECO:0000256" key="2">
    <source>
        <dbReference type="ARBA" id="ARBA00022741"/>
    </source>
</evidence>
<comment type="caution">
    <text evidence="8">The sequence shown here is derived from an EMBL/GenBank/DDBJ whole genome shotgun (WGS) entry which is preliminary data.</text>
</comment>
<keyword evidence="9" id="KW-1185">Reference proteome</keyword>
<dbReference type="SMART" id="SM00220">
    <property type="entry name" value="S_TKc"/>
    <property type="match status" value="1"/>
</dbReference>
<feature type="region of interest" description="Disordered" evidence="5">
    <location>
        <begin position="509"/>
        <end position="530"/>
    </location>
</feature>
<keyword evidence="3 4" id="KW-0067">ATP-binding</keyword>
<accession>A0AAD6XW66</accession>
<dbReference type="EMBL" id="JARJCN010000019">
    <property type="protein sequence ID" value="KAJ7092087.1"/>
    <property type="molecule type" value="Genomic_DNA"/>
</dbReference>
<dbReference type="InterPro" id="IPR011009">
    <property type="entry name" value="Kinase-like_dom_sf"/>
</dbReference>
<evidence type="ECO:0000313" key="8">
    <source>
        <dbReference type="EMBL" id="KAJ7092087.1"/>
    </source>
</evidence>
<dbReference type="AlphaFoldDB" id="A0AAD6XW66"/>
<feature type="region of interest" description="Disordered" evidence="5">
    <location>
        <begin position="543"/>
        <end position="644"/>
    </location>
</feature>
<dbReference type="SUPFAM" id="SSF56112">
    <property type="entry name" value="Protein kinase-like (PK-like)"/>
    <property type="match status" value="1"/>
</dbReference>
<sequence length="644" mass="70980">MDVSMSDAPALYALNASVYGLEDLTQTQSNSQPSQDIEPVRNELDAQSWGLLIPCVPGMEVKRFLKSERRISIGRDPKSSVKLIWTCTSATHAFIDWNGVESERSVVTITDKSRNGTYVKGEKIGRGCARILLDGYEVSFGAPGPSTRENQPDCRFTFRDLVSVQRELYKKYDLSKQLGQGAYARVYQALNKRTGRWVAVKMISATMRHNLSPPVTEAPLIREIEIMRSFSHPNICEMEDFFENPDRSIDLVLEYVDGGNLYSFIANTNNGEGLSDWMSCHLTYQICKALAHIHSHKITHRDLKPENILLTKQTPPIVKIADFGLAKFVDENTALRTMCGTPTYTAPEILMRLSTDPPYTNLVDSWSVGVIMSLMFTLKTPFPPKIPIETLKHLISERQLDWEYLRLGHVSEPGFDFVIRLLQIDPAERMTLEDAQYHPWLTAHKPTYELKYPEAGASLATTASMDNVDSNPSAAPQRRAPTRAATEDPYADCDLQEPNAYAGPARLAAAAPSGKLPHRGAPVAGQRLPGRTAGMQGIAQSSTEFLYGPPPARSTAQPGPSGGAKKRTRALMHMADSSPLTSLSSIASASPPPPPPPKKKTKTVAAAARAAAPRKAKGKKREDPDPSTTTATRRSTRTARPVKR</sequence>
<dbReference type="InterPro" id="IPR017441">
    <property type="entry name" value="Protein_kinase_ATP_BS"/>
</dbReference>
<dbReference type="InterPro" id="IPR045269">
    <property type="entry name" value="Atg1-like"/>
</dbReference>
<evidence type="ECO:0000259" key="7">
    <source>
        <dbReference type="PROSITE" id="PS50011"/>
    </source>
</evidence>
<gene>
    <name evidence="8" type="ORF">B0H15DRAFT_187036</name>
</gene>
<dbReference type="PANTHER" id="PTHR24348">
    <property type="entry name" value="SERINE/THREONINE-PROTEIN KINASE UNC-51-RELATED"/>
    <property type="match status" value="1"/>
</dbReference>
<keyword evidence="8" id="KW-0418">Kinase</keyword>
<dbReference type="Pfam" id="PF00498">
    <property type="entry name" value="FHA"/>
    <property type="match status" value="1"/>
</dbReference>
<feature type="binding site" evidence="4">
    <location>
        <position position="201"/>
    </location>
    <ligand>
        <name>ATP</name>
        <dbReference type="ChEBI" id="CHEBI:30616"/>
    </ligand>
</feature>
<feature type="region of interest" description="Disordered" evidence="5">
    <location>
        <begin position="464"/>
        <end position="497"/>
    </location>
</feature>
<dbReference type="InterPro" id="IPR008271">
    <property type="entry name" value="Ser/Thr_kinase_AS"/>
</dbReference>
<feature type="compositionally biased region" description="Low complexity" evidence="5">
    <location>
        <begin position="474"/>
        <end position="484"/>
    </location>
</feature>
<evidence type="ECO:0000256" key="3">
    <source>
        <dbReference type="ARBA" id="ARBA00022840"/>
    </source>
</evidence>
<evidence type="ECO:0000256" key="4">
    <source>
        <dbReference type="PROSITE-ProRule" id="PRU10141"/>
    </source>
</evidence>
<dbReference type="Gene3D" id="2.60.200.20">
    <property type="match status" value="1"/>
</dbReference>
<feature type="compositionally biased region" description="Basic residues" evidence="5">
    <location>
        <begin position="634"/>
        <end position="644"/>
    </location>
</feature>
<evidence type="ECO:0000256" key="1">
    <source>
        <dbReference type="ARBA" id="ARBA00005575"/>
    </source>
</evidence>
<feature type="domain" description="FHA" evidence="6">
    <location>
        <begin position="71"/>
        <end position="124"/>
    </location>
</feature>
<dbReference type="GO" id="GO:0004674">
    <property type="term" value="F:protein serine/threonine kinase activity"/>
    <property type="evidence" value="ECO:0007669"/>
    <property type="project" value="InterPro"/>
</dbReference>
<dbReference type="PROSITE" id="PS00107">
    <property type="entry name" value="PROTEIN_KINASE_ATP"/>
    <property type="match status" value="1"/>
</dbReference>
<dbReference type="FunFam" id="1.10.510.10:FF:000571">
    <property type="entry name" value="Maternal embryonic leucine zipper kinase"/>
    <property type="match status" value="1"/>
</dbReference>